<keyword evidence="2" id="KW-0378">Hydrolase</keyword>
<dbReference type="RefSeq" id="WP_181889270.1">
    <property type="nucleotide sequence ID" value="NZ_CAUPJD010000001.1"/>
</dbReference>
<dbReference type="Gene3D" id="3.20.20.140">
    <property type="entry name" value="Metal-dependent hydrolases"/>
    <property type="match status" value="1"/>
</dbReference>
<comment type="caution">
    <text evidence="2">The sequence shown here is derived from an EMBL/GenBank/DDBJ whole genome shotgun (WGS) entry which is preliminary data.</text>
</comment>
<dbReference type="SUPFAM" id="SSF51556">
    <property type="entry name" value="Metallo-dependent hydrolases"/>
    <property type="match status" value="1"/>
</dbReference>
<dbReference type="InterPro" id="IPR006680">
    <property type="entry name" value="Amidohydro-rel"/>
</dbReference>
<dbReference type="InterPro" id="IPR052358">
    <property type="entry name" value="Aro_Compnd_Degr_Hydrolases"/>
</dbReference>
<dbReference type="PANTHER" id="PTHR35563">
    <property type="entry name" value="BARREL METAL-DEPENDENT HYDROLASE, PUTATIVE (AFU_ORTHOLOGUE AFUA_1G16240)-RELATED"/>
    <property type="match status" value="1"/>
</dbReference>
<organism evidence="2 3">
    <name type="scientific">Corynebacterium haemomassiliense</name>
    <dbReference type="NCBI Taxonomy" id="2754726"/>
    <lineage>
        <taxon>Bacteria</taxon>
        <taxon>Bacillati</taxon>
        <taxon>Actinomycetota</taxon>
        <taxon>Actinomycetes</taxon>
        <taxon>Mycobacteriales</taxon>
        <taxon>Corynebacteriaceae</taxon>
        <taxon>Corynebacterium</taxon>
    </lineage>
</organism>
<accession>A0A7W2EBH1</accession>
<evidence type="ECO:0000313" key="3">
    <source>
        <dbReference type="Proteomes" id="UP000523682"/>
    </source>
</evidence>
<dbReference type="Pfam" id="PF04909">
    <property type="entry name" value="Amidohydro_2"/>
    <property type="match status" value="1"/>
</dbReference>
<dbReference type="PANTHER" id="PTHR35563:SF2">
    <property type="entry name" value="BARREL METAL-DEPENDENT HYDROLASE, PUTATIVE (AFU_ORTHOLOGUE AFUA_1G16240)-RELATED"/>
    <property type="match status" value="1"/>
</dbReference>
<keyword evidence="3" id="KW-1185">Reference proteome</keyword>
<gene>
    <name evidence="2" type="ORF">H0193_07640</name>
</gene>
<dbReference type="InterPro" id="IPR032466">
    <property type="entry name" value="Metal_Hydrolase"/>
</dbReference>
<sequence>MPRPLFDAHFHVIDPTHSLVENNGFMPDAFTAQDYVARVDGLGVGGGAVVSGSFQGFDQGYLTEALAVLGPNFVGVTQLPADVSSKSISELDRAGVRAVRFNLKRGGSAGVDDLELLANRVFDVAGWHTELYVDARELPDLERVLTRLPRVSIDHLGMHEDGLKALLRLVEHGAMVKATGFGRVELDPASAMRAILRTNPGALMVGTDLPSTRARRPFAVADLALAEEVALELGGEQLADDVFWNNAAGLYRLAAQ</sequence>
<dbReference type="GO" id="GO:0016787">
    <property type="term" value="F:hydrolase activity"/>
    <property type="evidence" value="ECO:0007669"/>
    <property type="project" value="UniProtKB-KW"/>
</dbReference>
<proteinExistence type="predicted"/>
<dbReference type="AlphaFoldDB" id="A0A7W2EBH1"/>
<evidence type="ECO:0000259" key="1">
    <source>
        <dbReference type="Pfam" id="PF04909"/>
    </source>
</evidence>
<reference evidence="2 3" key="1">
    <citation type="submission" date="2020-07" db="EMBL/GenBank/DDBJ databases">
        <title>Draft genome and description of Corynebacterium haemomassiliense strain Marseile-Q3615 sp. nov.</title>
        <authorList>
            <person name="Boxberger M."/>
            <person name="La Scola B."/>
        </authorList>
    </citation>
    <scope>NUCLEOTIDE SEQUENCE [LARGE SCALE GENOMIC DNA]</scope>
    <source>
        <strain evidence="2 3">Marseille-Q3615</strain>
    </source>
</reference>
<name>A0A7W2EBH1_9CORY</name>
<protein>
    <submittedName>
        <fullName evidence="2">Amidohydrolase family protein</fullName>
    </submittedName>
</protein>
<dbReference type="EMBL" id="JACDTZ010000001">
    <property type="protein sequence ID" value="MBA5244681.1"/>
    <property type="molecule type" value="Genomic_DNA"/>
</dbReference>
<evidence type="ECO:0000313" key="2">
    <source>
        <dbReference type="EMBL" id="MBA5244681.1"/>
    </source>
</evidence>
<dbReference type="Proteomes" id="UP000523682">
    <property type="component" value="Unassembled WGS sequence"/>
</dbReference>
<feature type="domain" description="Amidohydrolase-related" evidence="1">
    <location>
        <begin position="7"/>
        <end position="253"/>
    </location>
</feature>